<evidence type="ECO:0000256" key="5">
    <source>
        <dbReference type="ARBA" id="ARBA00022989"/>
    </source>
</evidence>
<evidence type="ECO:0000256" key="1">
    <source>
        <dbReference type="ARBA" id="ARBA00004141"/>
    </source>
</evidence>
<keyword evidence="6 9" id="KW-0472">Membrane</keyword>
<feature type="transmembrane region" description="Helical" evidence="9">
    <location>
        <begin position="153"/>
        <end position="174"/>
    </location>
</feature>
<feature type="region of interest" description="Disordered" evidence="8">
    <location>
        <begin position="1"/>
        <end position="20"/>
    </location>
</feature>
<dbReference type="EMBL" id="MSFO01000006">
    <property type="protein sequence ID" value="PLB47346.1"/>
    <property type="molecule type" value="Genomic_DNA"/>
</dbReference>
<organism evidence="11 12">
    <name type="scientific">Aspergillus steynii IBT 23096</name>
    <dbReference type="NCBI Taxonomy" id="1392250"/>
    <lineage>
        <taxon>Eukaryota</taxon>
        <taxon>Fungi</taxon>
        <taxon>Dikarya</taxon>
        <taxon>Ascomycota</taxon>
        <taxon>Pezizomycotina</taxon>
        <taxon>Eurotiomycetes</taxon>
        <taxon>Eurotiomycetidae</taxon>
        <taxon>Eurotiales</taxon>
        <taxon>Aspergillaceae</taxon>
        <taxon>Aspergillus</taxon>
        <taxon>Aspergillus subgen. Circumdati</taxon>
    </lineage>
</organism>
<dbReference type="AlphaFoldDB" id="A0A2I2G387"/>
<sequence>MESGAQKDGTSVHSKSASESITEEAEKSLQFTEYEHSLGFWDAMGLYWPAVVWSMFINLATILKGMDGGIVGSLVGLEPFKRTFGYEYKGNYVVPARWVSAFNYANPLGGIVGALLSGWAYDRLGPRLMMTICSSLSIAILFIQFFSSSSPQLFVGELLNGITIAFYPICASAYVGEVTPLSLRGFAASMTNLGFVVGQLIASGILKGTDSLDNSFAYRIPIATQWILPVVILAFIYFCPDPPFWLCKKGRYEAAEKSLRRLATPGVDVSLKLAHIRETLRLEDVFQQSTEKLSLRMSYLTCFRGPNLRRLVICVMAYDMQAFTGNILFINYAVYFFEMAGLNNSNAFSMNVGLTAIGFLGTCIAWPLLSYVGRRAAYLWGCAGLTIALFVIGALDLAPRTSTTAPVWAQCALILVCNFIYDLTVGPFCFVLLAEVSSAKLRSVTIALATVTCHIMSLVFSVVIPYAMNEDEGNWRGKLGFLFSGLSLLCTVYCFFCLPETKGRTFEELDILFERRVSSRGFEKYVVDVAEHSGRREV</sequence>
<comment type="subcellular location">
    <subcellularLocation>
        <location evidence="1">Membrane</location>
        <topology evidence="1">Multi-pass membrane protein</topology>
    </subcellularLocation>
</comment>
<proteinExistence type="inferred from homology"/>
<evidence type="ECO:0000256" key="9">
    <source>
        <dbReference type="SAM" id="Phobius"/>
    </source>
</evidence>
<keyword evidence="11" id="KW-0762">Sugar transport</keyword>
<evidence type="ECO:0000313" key="12">
    <source>
        <dbReference type="Proteomes" id="UP000234275"/>
    </source>
</evidence>
<evidence type="ECO:0000256" key="6">
    <source>
        <dbReference type="ARBA" id="ARBA00023136"/>
    </source>
</evidence>
<dbReference type="InterPro" id="IPR005828">
    <property type="entry name" value="MFS_sugar_transport-like"/>
</dbReference>
<feature type="transmembrane region" description="Helical" evidence="9">
    <location>
        <begin position="479"/>
        <end position="498"/>
    </location>
</feature>
<evidence type="ECO:0000313" key="11">
    <source>
        <dbReference type="EMBL" id="PLB47346.1"/>
    </source>
</evidence>
<dbReference type="PANTHER" id="PTHR48022">
    <property type="entry name" value="PLASTIDIC GLUCOSE TRANSPORTER 4"/>
    <property type="match status" value="1"/>
</dbReference>
<accession>A0A2I2G387</accession>
<dbReference type="InterPro" id="IPR020846">
    <property type="entry name" value="MFS_dom"/>
</dbReference>
<evidence type="ECO:0000256" key="3">
    <source>
        <dbReference type="ARBA" id="ARBA00022448"/>
    </source>
</evidence>
<dbReference type="VEuPathDB" id="FungiDB:P170DRAFT_362244"/>
<dbReference type="InterPro" id="IPR003663">
    <property type="entry name" value="Sugar/inositol_transpt"/>
</dbReference>
<gene>
    <name evidence="11" type="ORF">P170DRAFT_362244</name>
</gene>
<dbReference type="Gene3D" id="1.20.1250.20">
    <property type="entry name" value="MFS general substrate transporter like domains"/>
    <property type="match status" value="1"/>
</dbReference>
<feature type="transmembrane region" description="Helical" evidence="9">
    <location>
        <begin position="218"/>
        <end position="239"/>
    </location>
</feature>
<feature type="transmembrane region" description="Helical" evidence="9">
    <location>
        <begin position="311"/>
        <end position="335"/>
    </location>
</feature>
<feature type="transmembrane region" description="Helical" evidence="9">
    <location>
        <begin position="446"/>
        <end position="467"/>
    </location>
</feature>
<dbReference type="GO" id="GO:0016020">
    <property type="term" value="C:membrane"/>
    <property type="evidence" value="ECO:0007669"/>
    <property type="project" value="UniProtKB-SubCell"/>
</dbReference>
<dbReference type="InterPro" id="IPR036259">
    <property type="entry name" value="MFS_trans_sf"/>
</dbReference>
<evidence type="ECO:0000259" key="10">
    <source>
        <dbReference type="PROSITE" id="PS50850"/>
    </source>
</evidence>
<dbReference type="GO" id="GO:0005351">
    <property type="term" value="F:carbohydrate:proton symporter activity"/>
    <property type="evidence" value="ECO:0007669"/>
    <property type="project" value="TreeGrafter"/>
</dbReference>
<feature type="domain" description="Major facilitator superfamily (MFS) profile" evidence="10">
    <location>
        <begin position="53"/>
        <end position="502"/>
    </location>
</feature>
<evidence type="ECO:0000256" key="8">
    <source>
        <dbReference type="SAM" id="MobiDB-lite"/>
    </source>
</evidence>
<dbReference type="NCBIfam" id="TIGR00879">
    <property type="entry name" value="SP"/>
    <property type="match status" value="1"/>
</dbReference>
<feature type="transmembrane region" description="Helical" evidence="9">
    <location>
        <begin position="376"/>
        <end position="395"/>
    </location>
</feature>
<evidence type="ECO:0000256" key="7">
    <source>
        <dbReference type="RuleBase" id="RU003346"/>
    </source>
</evidence>
<evidence type="ECO:0000256" key="4">
    <source>
        <dbReference type="ARBA" id="ARBA00022692"/>
    </source>
</evidence>
<feature type="transmembrane region" description="Helical" evidence="9">
    <location>
        <begin position="347"/>
        <end position="369"/>
    </location>
</feature>
<keyword evidence="3 7" id="KW-0813">Transport</keyword>
<feature type="transmembrane region" description="Helical" evidence="9">
    <location>
        <begin position="407"/>
        <end position="434"/>
    </location>
</feature>
<protein>
    <submittedName>
        <fullName evidence="11">Sugar transporter</fullName>
    </submittedName>
</protein>
<reference evidence="11 12" key="1">
    <citation type="submission" date="2016-12" db="EMBL/GenBank/DDBJ databases">
        <title>The genomes of Aspergillus section Nigri reveals drivers in fungal speciation.</title>
        <authorList>
            <consortium name="DOE Joint Genome Institute"/>
            <person name="Vesth T.C."/>
            <person name="Nybo J."/>
            <person name="Theobald S."/>
            <person name="Brandl J."/>
            <person name="Frisvad J.C."/>
            <person name="Nielsen K.F."/>
            <person name="Lyhne E.K."/>
            <person name="Kogle M.E."/>
            <person name="Kuo A."/>
            <person name="Riley R."/>
            <person name="Clum A."/>
            <person name="Nolan M."/>
            <person name="Lipzen A."/>
            <person name="Salamov A."/>
            <person name="Henrissat B."/>
            <person name="Wiebenga A."/>
            <person name="De Vries R.P."/>
            <person name="Grigoriev I.V."/>
            <person name="Mortensen U.H."/>
            <person name="Andersen M.R."/>
            <person name="Baker S.E."/>
        </authorList>
    </citation>
    <scope>NUCLEOTIDE SEQUENCE [LARGE SCALE GENOMIC DNA]</scope>
    <source>
        <strain evidence="11 12">IBT 23096</strain>
    </source>
</reference>
<comment type="caution">
    <text evidence="11">The sequence shown here is derived from an EMBL/GenBank/DDBJ whole genome shotgun (WGS) entry which is preliminary data.</text>
</comment>
<dbReference type="PROSITE" id="PS50850">
    <property type="entry name" value="MFS"/>
    <property type="match status" value="1"/>
</dbReference>
<dbReference type="PANTHER" id="PTHR48022:SF71">
    <property type="entry name" value="ALPHA-GLUCOSIDE TRANSPORTER, PUTATIVE (AFU_ORTHOLOGUE AFUA_4G02650)-RELATED"/>
    <property type="match status" value="1"/>
</dbReference>
<dbReference type="GeneID" id="36552218"/>
<name>A0A2I2G387_9EURO</name>
<dbReference type="STRING" id="1392250.A0A2I2G387"/>
<dbReference type="FunFam" id="1.20.1250.20:FF:000078">
    <property type="entry name" value="MFS maltose transporter, putative"/>
    <property type="match status" value="1"/>
</dbReference>
<keyword evidence="4 9" id="KW-0812">Transmembrane</keyword>
<dbReference type="Pfam" id="PF00083">
    <property type="entry name" value="Sugar_tr"/>
    <property type="match status" value="1"/>
</dbReference>
<feature type="transmembrane region" description="Helical" evidence="9">
    <location>
        <begin position="128"/>
        <end position="147"/>
    </location>
</feature>
<dbReference type="SUPFAM" id="SSF103473">
    <property type="entry name" value="MFS general substrate transporter"/>
    <property type="match status" value="1"/>
</dbReference>
<dbReference type="RefSeq" id="XP_024702648.1">
    <property type="nucleotide sequence ID" value="XM_024844518.1"/>
</dbReference>
<feature type="compositionally biased region" description="Polar residues" evidence="8">
    <location>
        <begin position="8"/>
        <end position="20"/>
    </location>
</feature>
<evidence type="ECO:0000256" key="2">
    <source>
        <dbReference type="ARBA" id="ARBA00010992"/>
    </source>
</evidence>
<keyword evidence="5 9" id="KW-1133">Transmembrane helix</keyword>
<dbReference type="OrthoDB" id="6612291at2759"/>
<comment type="similarity">
    <text evidence="2 7">Belongs to the major facilitator superfamily. Sugar transporter (TC 2.A.1.1) family.</text>
</comment>
<keyword evidence="12" id="KW-1185">Reference proteome</keyword>
<dbReference type="InterPro" id="IPR050360">
    <property type="entry name" value="MFS_Sugar_Transporters"/>
</dbReference>
<dbReference type="Proteomes" id="UP000234275">
    <property type="component" value="Unassembled WGS sequence"/>
</dbReference>